<protein>
    <submittedName>
        <fullName evidence="2">Uncharacterized protein</fullName>
    </submittedName>
</protein>
<sequence length="108" mass="11379">MARVRRRRVARGSVRRGARASTNPFEWPLARFARAVCFARGRLPVDEGGVREGAGRRCGEGAAAARGVSLGGVQARAAREWWASGGRGLAAACGNDPSPAFMSGRQPS</sequence>
<gene>
    <name evidence="2" type="ordered locus">BURPS1710b_A1803</name>
</gene>
<dbReference type="Proteomes" id="UP000002700">
    <property type="component" value="Chromosome II"/>
</dbReference>
<dbReference type="KEGG" id="bpm:BURPS1710b_A1803"/>
<organism evidence="2 3">
    <name type="scientific">Burkholderia pseudomallei (strain 1710b)</name>
    <dbReference type="NCBI Taxonomy" id="320372"/>
    <lineage>
        <taxon>Bacteria</taxon>
        <taxon>Pseudomonadati</taxon>
        <taxon>Pseudomonadota</taxon>
        <taxon>Betaproteobacteria</taxon>
        <taxon>Burkholderiales</taxon>
        <taxon>Burkholderiaceae</taxon>
        <taxon>Burkholderia</taxon>
        <taxon>pseudomallei group</taxon>
    </lineage>
</organism>
<reference evidence="2 3" key="1">
    <citation type="submission" date="2005-09" db="EMBL/GenBank/DDBJ databases">
        <authorList>
            <person name="Woods D.E."/>
            <person name="Nierman W.C."/>
        </authorList>
    </citation>
    <scope>NUCLEOTIDE SEQUENCE [LARGE SCALE GENOMIC DNA]</scope>
    <source>
        <strain evidence="2 3">1710b</strain>
    </source>
</reference>
<proteinExistence type="predicted"/>
<evidence type="ECO:0000256" key="1">
    <source>
        <dbReference type="SAM" id="MobiDB-lite"/>
    </source>
</evidence>
<evidence type="ECO:0000313" key="3">
    <source>
        <dbReference type="Proteomes" id="UP000002700"/>
    </source>
</evidence>
<evidence type="ECO:0000313" key="2">
    <source>
        <dbReference type="EMBL" id="ABA53189.1"/>
    </source>
</evidence>
<dbReference type="AlphaFoldDB" id="Q3JHJ3"/>
<dbReference type="EMBL" id="CP000125">
    <property type="protein sequence ID" value="ABA53189.1"/>
    <property type="molecule type" value="Genomic_DNA"/>
</dbReference>
<feature type="compositionally biased region" description="Basic residues" evidence="1">
    <location>
        <begin position="1"/>
        <end position="18"/>
    </location>
</feature>
<accession>Q3JHJ3</accession>
<dbReference type="EnsemblBacteria" id="ABA53189">
    <property type="protein sequence ID" value="ABA53189"/>
    <property type="gene ID" value="BURPS1710b_A1803"/>
</dbReference>
<dbReference type="HOGENOM" id="CLU_2192075_0_0_4"/>
<feature type="region of interest" description="Disordered" evidence="1">
    <location>
        <begin position="1"/>
        <end position="20"/>
    </location>
</feature>
<name>Q3JHJ3_BURP1</name>